<comment type="caution">
    <text evidence="1">The sequence shown here is derived from an EMBL/GenBank/DDBJ whole genome shotgun (WGS) entry which is preliminary data.</text>
</comment>
<dbReference type="EMBL" id="MPUH01001075">
    <property type="protein sequence ID" value="OMJ70568.1"/>
    <property type="molecule type" value="Genomic_DNA"/>
</dbReference>
<keyword evidence="2" id="KW-1185">Reference proteome</keyword>
<dbReference type="OrthoDB" id="324765at2759"/>
<proteinExistence type="predicted"/>
<evidence type="ECO:0000313" key="1">
    <source>
        <dbReference type="EMBL" id="OMJ70568.1"/>
    </source>
</evidence>
<sequence length="279" mass="32290">MEVTKSKQEKDLYLLLMANLYDIHPNKAIPAVPWFNSHRNKASEILMEVLKNSSYIHDQFAKKTAKILMNYKSQNDIEYVKKASLLRESIDISNAMRIAMASKVIENQLVLRLRKGQSIYGPATMLILDKSFLFSLEEGEEVKFPVKLSDEITIKFSLFGDEEKLKIPEKIISLSKILGNFHYLTMMEKGIIEDQLNYKSEEHEIIIDLQLFIAKSERIKKLASKNSECDDFLNEINSKENVYEELLQILRIRETNEGYVSTIFEGNIHDRCCAGCTFF</sequence>
<organism evidence="1 2">
    <name type="scientific">Stentor coeruleus</name>
    <dbReference type="NCBI Taxonomy" id="5963"/>
    <lineage>
        <taxon>Eukaryota</taxon>
        <taxon>Sar</taxon>
        <taxon>Alveolata</taxon>
        <taxon>Ciliophora</taxon>
        <taxon>Postciliodesmatophora</taxon>
        <taxon>Heterotrichea</taxon>
        <taxon>Heterotrichida</taxon>
        <taxon>Stentoridae</taxon>
        <taxon>Stentor</taxon>
    </lineage>
</organism>
<evidence type="ECO:0000313" key="2">
    <source>
        <dbReference type="Proteomes" id="UP000187209"/>
    </source>
</evidence>
<accession>A0A1R2B1B4</accession>
<gene>
    <name evidence="1" type="ORF">SteCoe_31423</name>
</gene>
<name>A0A1R2B1B4_9CILI</name>
<dbReference type="AlphaFoldDB" id="A0A1R2B1B4"/>
<protein>
    <submittedName>
        <fullName evidence="1">Uncharacterized protein</fullName>
    </submittedName>
</protein>
<reference evidence="1 2" key="1">
    <citation type="submission" date="2016-11" db="EMBL/GenBank/DDBJ databases">
        <title>The macronuclear genome of Stentor coeruleus: a giant cell with tiny introns.</title>
        <authorList>
            <person name="Slabodnick M."/>
            <person name="Ruby J.G."/>
            <person name="Reiff S.B."/>
            <person name="Swart E.C."/>
            <person name="Gosai S."/>
            <person name="Prabakaran S."/>
            <person name="Witkowska E."/>
            <person name="Larue G.E."/>
            <person name="Fisher S."/>
            <person name="Freeman R.M."/>
            <person name="Gunawardena J."/>
            <person name="Chu W."/>
            <person name="Stover N.A."/>
            <person name="Gregory B.D."/>
            <person name="Nowacki M."/>
            <person name="Derisi J."/>
            <person name="Roy S.W."/>
            <person name="Marshall W.F."/>
            <person name="Sood P."/>
        </authorList>
    </citation>
    <scope>NUCLEOTIDE SEQUENCE [LARGE SCALE GENOMIC DNA]</scope>
    <source>
        <strain evidence="1">WM001</strain>
    </source>
</reference>
<dbReference type="Proteomes" id="UP000187209">
    <property type="component" value="Unassembled WGS sequence"/>
</dbReference>